<dbReference type="NCBIfam" id="NF005380">
    <property type="entry name" value="PRK06923.1"/>
    <property type="match status" value="1"/>
</dbReference>
<evidence type="ECO:0000256" key="6">
    <source>
        <dbReference type="SAM" id="MobiDB-lite"/>
    </source>
</evidence>
<evidence type="ECO:0000256" key="2">
    <source>
        <dbReference type="ARBA" id="ARBA00005297"/>
    </source>
</evidence>
<keyword evidence="4" id="KW-0413">Isomerase</keyword>
<evidence type="ECO:0000256" key="4">
    <source>
        <dbReference type="ARBA" id="ARBA00023235"/>
    </source>
</evidence>
<dbReference type="EMBL" id="JBAWSX010000019">
    <property type="protein sequence ID" value="MEI4803905.1"/>
    <property type="molecule type" value="Genomic_DNA"/>
</dbReference>
<proteinExistence type="inferred from homology"/>
<dbReference type="EC" id="5.4.4.2" evidence="3"/>
<keyword evidence="9" id="KW-1185">Reference proteome</keyword>
<feature type="region of interest" description="Disordered" evidence="6">
    <location>
        <begin position="214"/>
        <end position="237"/>
    </location>
</feature>
<evidence type="ECO:0000313" key="9">
    <source>
        <dbReference type="Proteomes" id="UP001372526"/>
    </source>
</evidence>
<evidence type="ECO:0000313" key="8">
    <source>
        <dbReference type="EMBL" id="MEI4803905.1"/>
    </source>
</evidence>
<dbReference type="RefSeq" id="WP_336474245.1">
    <property type="nucleotide sequence ID" value="NZ_JBAWSX010000019.1"/>
</dbReference>
<comment type="similarity">
    <text evidence="2">Belongs to the isochorismate synthase family.</text>
</comment>
<dbReference type="InterPro" id="IPR015890">
    <property type="entry name" value="Chorismate_C"/>
</dbReference>
<comment type="catalytic activity">
    <reaction evidence="1">
        <text>chorismate = isochorismate</text>
        <dbReference type="Rhea" id="RHEA:18985"/>
        <dbReference type="ChEBI" id="CHEBI:29748"/>
        <dbReference type="ChEBI" id="CHEBI:29780"/>
        <dbReference type="EC" id="5.4.4.2"/>
    </reaction>
</comment>
<sequence length="406" mass="44970">MNHTTALRELATKLLDDYKAGSSFFFASPYRTILAEGVFATVKHNQVESFSELVHAVLNNAKQAGHHNPIVVGALPFDRQRPVQLVVPQESRIADCLQFDAQDQVQLFSTLTYEMKPVPSPSEYMRGVEQGVEKIKAGDLKKIVLSRSLDLNSPEKVNIQKILRDLAKHNKHGYTFAVDLPKSEEEKNSDTAPQRSRTLIGASPELLVSRNGMQVVSNPLAGSRPRSEDPAEDKRRAEELLSSAKDLHEHAVVVEAVAAALRPYCRILHVPEKPSLINSETMWHLSTEVKGELFDTSVSSLELALALHPTPAVCGTPTEKAREAIKEIEPFDRRFFTGMLGWSDLNGDGEWIVTIRCAEIEENSLRLFAGAGIVAESKPVEELAETSAKFRTMLRAMGLNNELLEG</sequence>
<dbReference type="Gene3D" id="3.60.120.10">
    <property type="entry name" value="Anthranilate synthase"/>
    <property type="match status" value="1"/>
</dbReference>
<feature type="compositionally biased region" description="Basic and acidic residues" evidence="6">
    <location>
        <begin position="225"/>
        <end position="237"/>
    </location>
</feature>
<accession>A0ABU8FMI6</accession>
<feature type="domain" description="Chorismate-utilising enzyme C-terminal" evidence="7">
    <location>
        <begin position="122"/>
        <end position="389"/>
    </location>
</feature>
<dbReference type="Pfam" id="PF00425">
    <property type="entry name" value="Chorismate_bind"/>
    <property type="match status" value="1"/>
</dbReference>
<gene>
    <name evidence="8" type="primary">dhbC</name>
    <name evidence="8" type="ORF">WAZ07_22305</name>
</gene>
<dbReference type="InterPro" id="IPR004561">
    <property type="entry name" value="IsoChor_synthase"/>
</dbReference>
<dbReference type="PANTHER" id="PTHR42839">
    <property type="entry name" value="ISOCHORISMATE SYNTHASE ENTC"/>
    <property type="match status" value="1"/>
</dbReference>
<dbReference type="SUPFAM" id="SSF56322">
    <property type="entry name" value="ADC synthase"/>
    <property type="match status" value="1"/>
</dbReference>
<protein>
    <recommendedName>
        <fullName evidence="3">isochorismate synthase</fullName>
        <ecNumber evidence="3">5.4.4.2</ecNumber>
    </recommendedName>
    <alternativeName>
        <fullName evidence="5">Isochorismate mutase</fullName>
    </alternativeName>
</protein>
<dbReference type="Proteomes" id="UP001372526">
    <property type="component" value="Unassembled WGS sequence"/>
</dbReference>
<evidence type="ECO:0000256" key="5">
    <source>
        <dbReference type="ARBA" id="ARBA00041564"/>
    </source>
</evidence>
<reference evidence="8 9" key="1">
    <citation type="submission" date="2024-01" db="EMBL/GenBank/DDBJ databases">
        <title>Seven novel Bacillus-like species.</title>
        <authorList>
            <person name="Liu G."/>
        </authorList>
    </citation>
    <scope>NUCLEOTIDE SEQUENCE [LARGE SCALE GENOMIC DNA]</scope>
    <source>
        <strain evidence="8 9">FJAT-51639</strain>
    </source>
</reference>
<evidence type="ECO:0000256" key="1">
    <source>
        <dbReference type="ARBA" id="ARBA00000799"/>
    </source>
</evidence>
<organism evidence="8 9">
    <name type="scientific">Bacillus bruguierae</name>
    <dbReference type="NCBI Taxonomy" id="3127667"/>
    <lineage>
        <taxon>Bacteria</taxon>
        <taxon>Bacillati</taxon>
        <taxon>Bacillota</taxon>
        <taxon>Bacilli</taxon>
        <taxon>Bacillales</taxon>
        <taxon>Bacillaceae</taxon>
        <taxon>Bacillus</taxon>
    </lineage>
</organism>
<dbReference type="InterPro" id="IPR005801">
    <property type="entry name" value="ADC_synthase"/>
</dbReference>
<comment type="caution">
    <text evidence="8">The sequence shown here is derived from an EMBL/GenBank/DDBJ whole genome shotgun (WGS) entry which is preliminary data.</text>
</comment>
<evidence type="ECO:0000256" key="3">
    <source>
        <dbReference type="ARBA" id="ARBA00012824"/>
    </source>
</evidence>
<dbReference type="PANTHER" id="PTHR42839:SF2">
    <property type="entry name" value="ISOCHORISMATE SYNTHASE ENTC"/>
    <property type="match status" value="1"/>
</dbReference>
<dbReference type="NCBIfam" id="TIGR00543">
    <property type="entry name" value="isochor_syn"/>
    <property type="match status" value="1"/>
</dbReference>
<name>A0ABU8FMI6_9BACI</name>
<evidence type="ECO:0000259" key="7">
    <source>
        <dbReference type="Pfam" id="PF00425"/>
    </source>
</evidence>
<feature type="region of interest" description="Disordered" evidence="6">
    <location>
        <begin position="179"/>
        <end position="199"/>
    </location>
</feature>